<sequence length="157" mass="17842">MKIRSVTANNRRNEFTVVTRSGATYTFPYSEADPCPNSDDRLAEVFVDKELGNEAFTYILESGEEDSIHIEHVLEYNEDPKYLADLLTYKLTLEAQEGIESSELSMRQIAKRLKTSVPQLYRLLDPVNTRKSMSQLVALLHVLNCDVDLVVKKKDAA</sequence>
<dbReference type="GO" id="GO:0003677">
    <property type="term" value="F:DNA binding"/>
    <property type="evidence" value="ECO:0007669"/>
    <property type="project" value="InterPro"/>
</dbReference>
<dbReference type="EMBL" id="UOEN01000018">
    <property type="protein sequence ID" value="VAW11511.1"/>
    <property type="molecule type" value="Genomic_DNA"/>
</dbReference>
<dbReference type="AlphaFoldDB" id="A0A3B0SYH4"/>
<dbReference type="InterPro" id="IPR010982">
    <property type="entry name" value="Lambda_DNA-bd_dom_sf"/>
</dbReference>
<proteinExistence type="predicted"/>
<dbReference type="SUPFAM" id="SSF47413">
    <property type="entry name" value="lambda repressor-like DNA-binding domains"/>
    <property type="match status" value="1"/>
</dbReference>
<reference evidence="1" key="1">
    <citation type="submission" date="2018-06" db="EMBL/GenBank/DDBJ databases">
        <authorList>
            <person name="Zhirakovskaya E."/>
        </authorList>
    </citation>
    <scope>NUCLEOTIDE SEQUENCE</scope>
</reference>
<organism evidence="1">
    <name type="scientific">hydrothermal vent metagenome</name>
    <dbReference type="NCBI Taxonomy" id="652676"/>
    <lineage>
        <taxon>unclassified sequences</taxon>
        <taxon>metagenomes</taxon>
        <taxon>ecological metagenomes</taxon>
    </lineage>
</organism>
<protein>
    <submittedName>
        <fullName evidence="1">Uncharacterized protein</fullName>
    </submittedName>
</protein>
<evidence type="ECO:0000313" key="1">
    <source>
        <dbReference type="EMBL" id="VAW11511.1"/>
    </source>
</evidence>
<name>A0A3B0SYH4_9ZZZZ</name>
<accession>A0A3B0SYH4</accession>
<dbReference type="Gene3D" id="1.10.260.40">
    <property type="entry name" value="lambda repressor-like DNA-binding domains"/>
    <property type="match status" value="1"/>
</dbReference>
<gene>
    <name evidence="1" type="ORF">MNBD_BACTEROID05-502</name>
</gene>